<dbReference type="KEGG" id="ati:AL072_24590"/>
<dbReference type="AlphaFoldDB" id="A0AAC8W2Y4"/>
<name>A0AAC8W2Y4_9PROT</name>
<reference evidence="1 2" key="2">
    <citation type="journal article" date="2016" name="Genome Announc.">
        <title>Complete Genome Sequence of a Strain of Azospirillum thiophilum Isolated from a Sulfide Spring.</title>
        <authorList>
            <person name="Fomenkov A."/>
            <person name="Vincze T."/>
            <person name="Grabovich M."/>
            <person name="Anton B.P."/>
            <person name="Dubinina G."/>
            <person name="Orlova M."/>
            <person name="Belousova E."/>
            <person name="Roberts R.J."/>
        </authorList>
    </citation>
    <scope>NUCLEOTIDE SEQUENCE [LARGE SCALE GENOMIC DNA]</scope>
    <source>
        <strain evidence="1 2">BV-S</strain>
    </source>
</reference>
<keyword evidence="2" id="KW-1185">Reference proteome</keyword>
<dbReference type="Proteomes" id="UP000069935">
    <property type="component" value="Chromosome 4"/>
</dbReference>
<evidence type="ECO:0000313" key="2">
    <source>
        <dbReference type="Proteomes" id="UP000069935"/>
    </source>
</evidence>
<evidence type="ECO:0000313" key="1">
    <source>
        <dbReference type="EMBL" id="ALG74164.1"/>
    </source>
</evidence>
<dbReference type="EMBL" id="CP012404">
    <property type="protein sequence ID" value="ALG74164.1"/>
    <property type="molecule type" value="Genomic_DNA"/>
</dbReference>
<organism evidence="1 2">
    <name type="scientific">Azospirillum thiophilum</name>
    <dbReference type="NCBI Taxonomy" id="528244"/>
    <lineage>
        <taxon>Bacteria</taxon>
        <taxon>Pseudomonadati</taxon>
        <taxon>Pseudomonadota</taxon>
        <taxon>Alphaproteobacteria</taxon>
        <taxon>Rhodospirillales</taxon>
        <taxon>Azospirillaceae</taxon>
        <taxon>Azospirillum</taxon>
    </lineage>
</organism>
<proteinExistence type="predicted"/>
<sequence>MSCHLVYGRLRDCIVRLEQELSFQRPTPPVCESGCAIVLPLGIFNGEARFQLFKRDYLDRARDLGLLPRTLESPYDLDMLLSYLRQGFQDGMPENGGLGNPALGIVTFLTPLDDTWAELTKHRITTLSPLDSMPAGCDVGKILDELGLPYQDTNGWLIELRTSLPLNEIVNHSGKRGRCAAPTVIESIEHDYFRHWPNRTDDDRYGRTLHFQTLRGGLPDGAGRPEIIVDHIPGSVLASGFEVSILGRIPGRQIPPPSTVATHLVGRQDPYDLIKEICARL</sequence>
<gene>
    <name evidence="1" type="ORF">AL072_24590</name>
</gene>
<accession>A0AAC8W2Y4</accession>
<protein>
    <submittedName>
        <fullName evidence="1">Uncharacterized protein</fullName>
    </submittedName>
</protein>
<reference evidence="2" key="1">
    <citation type="submission" date="2015-08" db="EMBL/GenBank/DDBJ databases">
        <title>Complete Genome Sequence of Azospirillum thiophilum BV-S.</title>
        <authorList>
            <person name="Fomenkov A."/>
            <person name="Vincze T."/>
            <person name="Grabovich M."/>
            <person name="Dubinina G."/>
            <person name="Orlova M."/>
            <person name="Belousova E."/>
            <person name="Roberts R.J."/>
        </authorList>
    </citation>
    <scope>NUCLEOTIDE SEQUENCE [LARGE SCALE GENOMIC DNA]</scope>
    <source>
        <strain evidence="2">BV-S</strain>
    </source>
</reference>